<accession>A0A6P5KMV8</accession>
<dbReference type="RefSeq" id="XP_020845997.1">
    <property type="nucleotide sequence ID" value="XM_020990338.1"/>
</dbReference>
<feature type="region of interest" description="Disordered" evidence="1">
    <location>
        <begin position="169"/>
        <end position="206"/>
    </location>
</feature>
<proteinExistence type="predicted"/>
<dbReference type="Proteomes" id="UP000515140">
    <property type="component" value="Unplaced"/>
</dbReference>
<sequence>MASRPRGIPGAGNVARAQIQMHPGGAPVPRNTPPHAPGPRSLPLFGPGPTGPVHPKEPPAKPSSRPDRGPESSLRREDGGSGDRSETGGGGSELEESRSPPWPRGPPAQGQHRQERELYASPESERRERREALGLGSHLSQPPPLQLRLRLGLLLLLLLPPPLLLLRMPPPPPDPGHGRLRRSPGCSQRPHHTRGPDSKSPTLLPVRMRTHSPPLPGLRRKSLPLSLPHSSFRIYPPRPRDWRPRRPGELHVKREAARPLEDLLSLPSPPPPHRLVHSGTPRALPGRRF</sequence>
<dbReference type="KEGG" id="pcw:110211178"/>
<dbReference type="GeneID" id="110211178"/>
<evidence type="ECO:0000313" key="2">
    <source>
        <dbReference type="Proteomes" id="UP000515140"/>
    </source>
</evidence>
<feature type="region of interest" description="Disordered" evidence="1">
    <location>
        <begin position="1"/>
        <end position="128"/>
    </location>
</feature>
<protein>
    <submittedName>
        <fullName evidence="3">Apidaecins type 73-like</fullName>
    </submittedName>
</protein>
<reference evidence="3" key="1">
    <citation type="submission" date="2025-08" db="UniProtKB">
        <authorList>
            <consortium name="RefSeq"/>
        </authorList>
    </citation>
    <scope>IDENTIFICATION</scope>
    <source>
        <tissue evidence="3">Spleen</tissue>
    </source>
</reference>
<feature type="region of interest" description="Disordered" evidence="1">
    <location>
        <begin position="260"/>
        <end position="289"/>
    </location>
</feature>
<evidence type="ECO:0000313" key="3">
    <source>
        <dbReference type="RefSeq" id="XP_020845997.1"/>
    </source>
</evidence>
<dbReference type="AlphaFoldDB" id="A0A6P5KMV8"/>
<evidence type="ECO:0000256" key="1">
    <source>
        <dbReference type="SAM" id="MobiDB-lite"/>
    </source>
</evidence>
<feature type="compositionally biased region" description="Basic and acidic residues" evidence="1">
    <location>
        <begin position="54"/>
        <end position="86"/>
    </location>
</feature>
<keyword evidence="2" id="KW-1185">Reference proteome</keyword>
<organism evidence="2 3">
    <name type="scientific">Phascolarctos cinereus</name>
    <name type="common">Koala</name>
    <dbReference type="NCBI Taxonomy" id="38626"/>
    <lineage>
        <taxon>Eukaryota</taxon>
        <taxon>Metazoa</taxon>
        <taxon>Chordata</taxon>
        <taxon>Craniata</taxon>
        <taxon>Vertebrata</taxon>
        <taxon>Euteleostomi</taxon>
        <taxon>Mammalia</taxon>
        <taxon>Metatheria</taxon>
        <taxon>Diprotodontia</taxon>
        <taxon>Phascolarctidae</taxon>
        <taxon>Phascolarctos</taxon>
    </lineage>
</organism>
<gene>
    <name evidence="3" type="primary">LOC110211178</name>
</gene>
<feature type="compositionally biased region" description="Basic and acidic residues" evidence="1">
    <location>
        <begin position="112"/>
        <end position="128"/>
    </location>
</feature>
<dbReference type="InParanoid" id="A0A6P5KMV8"/>
<name>A0A6P5KMV8_PHACI</name>